<accession>A1ZRM8</accession>
<dbReference type="EMBL" id="AAWS01000028">
    <property type="protein sequence ID" value="EAY26933.1"/>
    <property type="molecule type" value="Genomic_DNA"/>
</dbReference>
<dbReference type="SMART" id="SM00490">
    <property type="entry name" value="HELICc"/>
    <property type="match status" value="1"/>
</dbReference>
<dbReference type="InterPro" id="IPR041471">
    <property type="entry name" value="UvrB_inter"/>
</dbReference>
<proteinExistence type="inferred from homology"/>
<comment type="function">
    <text evidence="13">Couples transcription and DNA repair by recognizing RNA polymerase (RNAP) stalled at DNA lesions. Mediates ATP-dependent release of RNAP and its truncated transcript from the DNA, and recruitment of nucleotide excision repair machinery to the damaged site.</text>
</comment>
<evidence type="ECO:0000256" key="5">
    <source>
        <dbReference type="ARBA" id="ARBA00022801"/>
    </source>
</evidence>
<evidence type="ECO:0000259" key="14">
    <source>
        <dbReference type="PROSITE" id="PS51192"/>
    </source>
</evidence>
<dbReference type="PANTHER" id="PTHR47964:SF1">
    <property type="entry name" value="ATP-DEPENDENT DNA HELICASE HOMOLOG RECG, CHLOROPLASTIC"/>
    <property type="match status" value="1"/>
</dbReference>
<dbReference type="AlphaFoldDB" id="A1ZRM8"/>
<dbReference type="FunFam" id="3.40.50.300:FF:000546">
    <property type="entry name" value="Transcription-repair-coupling factor"/>
    <property type="match status" value="1"/>
</dbReference>
<dbReference type="InterPro" id="IPR011545">
    <property type="entry name" value="DEAD/DEAH_box_helicase_dom"/>
</dbReference>
<reference evidence="16 17" key="1">
    <citation type="submission" date="2007-01" db="EMBL/GenBank/DDBJ databases">
        <authorList>
            <person name="Haygood M."/>
            <person name="Podell S."/>
            <person name="Anderson C."/>
            <person name="Hopkinson B."/>
            <person name="Roe K."/>
            <person name="Barbeau K."/>
            <person name="Gaasterland T."/>
            <person name="Ferriera S."/>
            <person name="Johnson J."/>
            <person name="Kravitz S."/>
            <person name="Beeson K."/>
            <person name="Sutton G."/>
            <person name="Rogers Y.-H."/>
            <person name="Friedman R."/>
            <person name="Frazier M."/>
            <person name="Venter J.C."/>
        </authorList>
    </citation>
    <scope>NUCLEOTIDE SEQUENCE [LARGE SCALE GENOMIC DNA]</scope>
    <source>
        <strain evidence="16 17">ATCC 23134</strain>
    </source>
</reference>
<comment type="subcellular location">
    <subcellularLocation>
        <location evidence="1 13">Cytoplasm</location>
    </subcellularLocation>
</comment>
<evidence type="ECO:0000313" key="16">
    <source>
        <dbReference type="EMBL" id="EAY26933.1"/>
    </source>
</evidence>
<dbReference type="InterPro" id="IPR003711">
    <property type="entry name" value="CarD-like/TRCF_RID"/>
</dbReference>
<dbReference type="Pfam" id="PF17757">
    <property type="entry name" value="UvrB_inter"/>
    <property type="match status" value="1"/>
</dbReference>
<dbReference type="Pfam" id="PF02559">
    <property type="entry name" value="CarD_TRCF_RID"/>
    <property type="match status" value="1"/>
</dbReference>
<evidence type="ECO:0000256" key="11">
    <source>
        <dbReference type="ARBA" id="ARBA00061399"/>
    </source>
</evidence>
<keyword evidence="8 13" id="KW-0238">DNA-binding</keyword>
<keyword evidence="4 13" id="KW-0227">DNA damage</keyword>
<keyword evidence="3 13" id="KW-0547">Nucleotide-binding</keyword>
<evidence type="ECO:0000256" key="12">
    <source>
        <dbReference type="ARBA" id="ARBA00070128"/>
    </source>
</evidence>
<dbReference type="NCBIfam" id="TIGR00580">
    <property type="entry name" value="mfd"/>
    <property type="match status" value="1"/>
</dbReference>
<gene>
    <name evidence="13" type="primary">mfd</name>
    <name evidence="16" type="ORF">M23134_03584</name>
</gene>
<dbReference type="InterPro" id="IPR014001">
    <property type="entry name" value="Helicase_ATP-bd"/>
</dbReference>
<dbReference type="Pfam" id="PF03461">
    <property type="entry name" value="TRCF"/>
    <property type="match status" value="1"/>
</dbReference>
<dbReference type="CDD" id="cd17991">
    <property type="entry name" value="DEXHc_TRCF"/>
    <property type="match status" value="1"/>
</dbReference>
<feature type="domain" description="Helicase ATP-binding" evidence="14">
    <location>
        <begin position="600"/>
        <end position="761"/>
    </location>
</feature>
<dbReference type="HAMAP" id="MF_00969">
    <property type="entry name" value="TRCF"/>
    <property type="match status" value="1"/>
</dbReference>
<evidence type="ECO:0000256" key="13">
    <source>
        <dbReference type="HAMAP-Rule" id="MF_00969"/>
    </source>
</evidence>
<dbReference type="SMART" id="SM00487">
    <property type="entry name" value="DEXDc"/>
    <property type="match status" value="1"/>
</dbReference>
<dbReference type="SUPFAM" id="SSF52540">
    <property type="entry name" value="P-loop containing nucleoside triphosphate hydrolases"/>
    <property type="match status" value="3"/>
</dbReference>
<dbReference type="Gene3D" id="3.90.1150.50">
    <property type="entry name" value="Transcription-repair-coupling factor, D7 domain"/>
    <property type="match status" value="1"/>
</dbReference>
<evidence type="ECO:0000313" key="17">
    <source>
        <dbReference type="Proteomes" id="UP000004095"/>
    </source>
</evidence>
<dbReference type="InterPro" id="IPR047112">
    <property type="entry name" value="RecG/Mfd"/>
</dbReference>
<keyword evidence="2 13" id="KW-0963">Cytoplasm</keyword>
<dbReference type="PANTHER" id="PTHR47964">
    <property type="entry name" value="ATP-DEPENDENT DNA HELICASE HOMOLOG RECG, CHLOROPLASTIC"/>
    <property type="match status" value="1"/>
</dbReference>
<keyword evidence="6" id="KW-0347">Helicase</keyword>
<keyword evidence="9 13" id="KW-0234">DNA repair</keyword>
<name>A1ZRM8_MICM2</name>
<dbReference type="Pfam" id="PF00271">
    <property type="entry name" value="Helicase_C"/>
    <property type="match status" value="1"/>
</dbReference>
<dbReference type="GO" id="GO:0005524">
    <property type="term" value="F:ATP binding"/>
    <property type="evidence" value="ECO:0007669"/>
    <property type="project" value="UniProtKB-UniRule"/>
</dbReference>
<dbReference type="Gene3D" id="2.40.10.170">
    <property type="match status" value="1"/>
</dbReference>
<evidence type="ECO:0000256" key="2">
    <source>
        <dbReference type="ARBA" id="ARBA00022490"/>
    </source>
</evidence>
<dbReference type="SUPFAM" id="SSF141259">
    <property type="entry name" value="CarD-like"/>
    <property type="match status" value="1"/>
</dbReference>
<comment type="similarity">
    <text evidence="11 13">In the C-terminal section; belongs to the helicase family. RecG subfamily.</text>
</comment>
<evidence type="ECO:0000256" key="7">
    <source>
        <dbReference type="ARBA" id="ARBA00022840"/>
    </source>
</evidence>
<organism evidence="16 17">
    <name type="scientific">Microscilla marina ATCC 23134</name>
    <dbReference type="NCBI Taxonomy" id="313606"/>
    <lineage>
        <taxon>Bacteria</taxon>
        <taxon>Pseudomonadati</taxon>
        <taxon>Bacteroidota</taxon>
        <taxon>Cytophagia</taxon>
        <taxon>Cytophagales</taxon>
        <taxon>Microscillaceae</taxon>
        <taxon>Microscilla</taxon>
    </lineage>
</organism>
<evidence type="ECO:0000256" key="1">
    <source>
        <dbReference type="ARBA" id="ARBA00004496"/>
    </source>
</evidence>
<dbReference type="GO" id="GO:0016787">
    <property type="term" value="F:hydrolase activity"/>
    <property type="evidence" value="ECO:0007669"/>
    <property type="project" value="UniProtKB-KW"/>
</dbReference>
<dbReference type="InterPro" id="IPR004576">
    <property type="entry name" value="Mfd"/>
</dbReference>
<dbReference type="Proteomes" id="UP000004095">
    <property type="component" value="Unassembled WGS sequence"/>
</dbReference>
<dbReference type="PROSITE" id="PS51194">
    <property type="entry name" value="HELICASE_CTER"/>
    <property type="match status" value="1"/>
</dbReference>
<dbReference type="OrthoDB" id="9804325at2"/>
<evidence type="ECO:0000256" key="3">
    <source>
        <dbReference type="ARBA" id="ARBA00022741"/>
    </source>
</evidence>
<evidence type="ECO:0000256" key="8">
    <source>
        <dbReference type="ARBA" id="ARBA00023125"/>
    </source>
</evidence>
<keyword evidence="17" id="KW-1185">Reference proteome</keyword>
<dbReference type="InterPro" id="IPR036101">
    <property type="entry name" value="CarD-like/TRCF_RID_sf"/>
</dbReference>
<sequence length="1137" mass="130017">MKIRDFVDHYTKDSLTQMLAQYLSSSTPERVQVKGLVGSLDSVMASATYKIHTEANQRINHILVLHDRDEALYFYNDLQNLLGKKNIWFFPSSYKRPYKFMEVENANILERAEVLNRINQQISNPQVVSIDAGKANEENPTNQEGFMIVTYPSALVEKVINKRSLLENTFTAEVGEKVDIEFLAEILHTYDFDKTDFVYEAGQFSIRGGIVDIFSYSNDYPYRLEFFDDELESIRLFDPESQLSIEQVSQIAIIPNVQTKLVQEVRESFLNFVPNNTKVWLKDYDATMDVIRKSFTKVANNFKEILEKSGNTQVINDPDVLFETQASFEEKLLEFTTVEFGKRFHFKSDKRLVQEAKPQPSFNKDFALLIDDLKERQSQGYANFIAADSLRQVERLHVIFDELDPNISFEALGVSLREGFVDHVNRFVCYTDHQIFERFHRYRAGKRHSKSKALTMKALKALNPGDYVTHVDYGVGRFAGLEKVEANGKVQEAVRLVYRDDDLLYVSIHSLHKISKYSGKDSAPPKVHKLGSPEWETKKKRVKKRVLDIAEDLIELYAKRKSAPGFAFSQDSFLQAELESSFIYEDTPDQAKATADVKADMEQNSPMDRLVCGDVGFGKTEVAIRAAFKAVYDGKQVAILVPTTILALQHYKTFKNRLEKFPCNIEYINRFKTSKQIKATLKEVNEGKVDILIGTHRIVNKDVQFKDLGLLVIDEEQKFGVKTKERLKEMRVNVDVLTLTATPIPRTLHFSLMGARDLSIIQTPPLNRQPVTTEQHTFNDEVIRDAISFELRRGGQVFFVHNRVKDIISIANNVLKLVPDAHVGVAHGQMEGPKLEKTMMKFIEGEYDVLISTNIIEAGLDVPNANTIIIDMAHTFGLADLHQMRGRVGRSNRKAYCYLLAPASTLLNVESRRRLSALEEFSDLGDGFKIAMRDLDIRGAGNLLGAEQSGFISDLGFEMYHKVLDEAIQELKETKFRELFESELAIKEIKTDCVIETDLAILIPENYVTNITERLSLYTTLDNIKETEELNKFKISVQDRFGNPPSEVNDLIETVKLRWEAERLGMTKLTLKNGAMKGYFNSENDDYFKSDTFGKIIRYLQQNPQKTRLKEHKQKPIIIFAEVNSIQQAISILSSIK</sequence>
<dbReference type="GO" id="GO:0005737">
    <property type="term" value="C:cytoplasm"/>
    <property type="evidence" value="ECO:0007669"/>
    <property type="project" value="UniProtKB-SubCell"/>
</dbReference>
<evidence type="ECO:0000256" key="4">
    <source>
        <dbReference type="ARBA" id="ARBA00022763"/>
    </source>
</evidence>
<dbReference type="eggNOG" id="COG1197">
    <property type="taxonomic scope" value="Bacteria"/>
</dbReference>
<comment type="similarity">
    <text evidence="10 13">In the N-terminal section; belongs to the UvrB family.</text>
</comment>
<dbReference type="EC" id="3.6.4.-" evidence="13"/>
<dbReference type="Gene3D" id="3.40.50.300">
    <property type="entry name" value="P-loop containing nucleotide triphosphate hydrolases"/>
    <property type="match status" value="2"/>
</dbReference>
<comment type="caution">
    <text evidence="16">The sequence shown here is derived from an EMBL/GenBank/DDBJ whole genome shotgun (WGS) entry which is preliminary data.</text>
</comment>
<keyword evidence="7 13" id="KW-0067">ATP-binding</keyword>
<dbReference type="InterPro" id="IPR005118">
    <property type="entry name" value="TRCF_C"/>
</dbReference>
<keyword evidence="5 13" id="KW-0378">Hydrolase</keyword>
<evidence type="ECO:0000256" key="6">
    <source>
        <dbReference type="ARBA" id="ARBA00022806"/>
    </source>
</evidence>
<dbReference type="SMART" id="SM01058">
    <property type="entry name" value="CarD_TRCF"/>
    <property type="match status" value="1"/>
</dbReference>
<dbReference type="Pfam" id="PF00270">
    <property type="entry name" value="DEAD"/>
    <property type="match status" value="1"/>
</dbReference>
<dbReference type="SUPFAM" id="SSF143517">
    <property type="entry name" value="TRCF domain-like"/>
    <property type="match status" value="1"/>
</dbReference>
<evidence type="ECO:0000256" key="9">
    <source>
        <dbReference type="ARBA" id="ARBA00023204"/>
    </source>
</evidence>
<evidence type="ECO:0000259" key="15">
    <source>
        <dbReference type="PROSITE" id="PS51194"/>
    </source>
</evidence>
<feature type="domain" description="Helicase C-terminal" evidence="15">
    <location>
        <begin position="782"/>
        <end position="936"/>
    </location>
</feature>
<protein>
    <recommendedName>
        <fullName evidence="12 13">Transcription-repair-coupling factor</fullName>
        <shortName evidence="13">TRCF</shortName>
        <ecNumber evidence="13">3.6.4.-</ecNumber>
    </recommendedName>
</protein>
<dbReference type="RefSeq" id="WP_004156508.1">
    <property type="nucleotide sequence ID" value="NZ_AAWS01000028.1"/>
</dbReference>
<dbReference type="InterPro" id="IPR037235">
    <property type="entry name" value="TRCF-like_C_D7"/>
</dbReference>
<dbReference type="InterPro" id="IPR001650">
    <property type="entry name" value="Helicase_C-like"/>
</dbReference>
<dbReference type="SMART" id="SM00982">
    <property type="entry name" value="TRCF"/>
    <property type="match status" value="1"/>
</dbReference>
<dbReference type="GO" id="GO:0000716">
    <property type="term" value="P:transcription-coupled nucleotide-excision repair, DNA damage recognition"/>
    <property type="evidence" value="ECO:0007669"/>
    <property type="project" value="UniProtKB-UniRule"/>
</dbReference>
<dbReference type="GO" id="GO:0006355">
    <property type="term" value="P:regulation of DNA-templated transcription"/>
    <property type="evidence" value="ECO:0007669"/>
    <property type="project" value="UniProtKB-UniRule"/>
</dbReference>
<evidence type="ECO:0000256" key="10">
    <source>
        <dbReference type="ARBA" id="ARBA00061104"/>
    </source>
</evidence>
<dbReference type="InterPro" id="IPR027417">
    <property type="entry name" value="P-loop_NTPase"/>
</dbReference>
<dbReference type="PROSITE" id="PS51192">
    <property type="entry name" value="HELICASE_ATP_BIND_1"/>
    <property type="match status" value="1"/>
</dbReference>
<dbReference type="Gene3D" id="3.30.2060.10">
    <property type="entry name" value="Penicillin-binding protein 1b domain"/>
    <property type="match status" value="1"/>
</dbReference>
<dbReference type="GO" id="GO:0003684">
    <property type="term" value="F:damaged DNA binding"/>
    <property type="evidence" value="ECO:0007669"/>
    <property type="project" value="InterPro"/>
</dbReference>
<dbReference type="GO" id="GO:0003678">
    <property type="term" value="F:DNA helicase activity"/>
    <property type="evidence" value="ECO:0007669"/>
    <property type="project" value="TreeGrafter"/>
</dbReference>